<dbReference type="InterPro" id="IPR013785">
    <property type="entry name" value="Aldolase_TIM"/>
</dbReference>
<evidence type="ECO:0000256" key="3">
    <source>
        <dbReference type="ARBA" id="ARBA00022723"/>
    </source>
</evidence>
<dbReference type="InterPro" id="IPR008567">
    <property type="entry name" value="BKACE"/>
</dbReference>
<dbReference type="GO" id="GO:0046872">
    <property type="term" value="F:metal ion binding"/>
    <property type="evidence" value="ECO:0007669"/>
    <property type="project" value="UniProtKB-KW"/>
</dbReference>
<evidence type="ECO:0000256" key="1">
    <source>
        <dbReference type="ARBA" id="ARBA00001947"/>
    </source>
</evidence>
<dbReference type="Pfam" id="PF05853">
    <property type="entry name" value="BKACE"/>
    <property type="match status" value="1"/>
</dbReference>
<name>A0A6J6S256_9ZZZZ</name>
<dbReference type="GO" id="GO:0043720">
    <property type="term" value="F:3-keto-5-aminohexanoate cleavage activity"/>
    <property type="evidence" value="ECO:0007669"/>
    <property type="project" value="InterPro"/>
</dbReference>
<dbReference type="AlphaFoldDB" id="A0A6J6S256"/>
<sequence>MRGTAAIIEVALNGPRASDPESLAQEALECIEAGAAIVHQHDRASDPDTMAADGTEMYSRVLAQRPDAILYPTSALGGDIEYRWRHHVTLHSRGLIRMALADPGSVNLGRVGARPGETPSSFVYANSFADFAYKLDRCRELGLAPNIAIFEPGWLQTVLAHEREGRLPRGCFVKLYFSGGHTGRGGYTFGLPATRKALDAYLEMLEGSSVNWAVAVLGGDCVASGMATMALEAGGHLRVGHEDWAGDESRPSNADLVRDAVRLCAAVGRPVATPDEASVVLGLRPH</sequence>
<dbReference type="EMBL" id="CAEZXX010000214">
    <property type="protein sequence ID" value="CAB4728748.1"/>
    <property type="molecule type" value="Genomic_DNA"/>
</dbReference>
<accession>A0A6J6S256</accession>
<proteinExistence type="predicted"/>
<comment type="cofactor">
    <cofactor evidence="1">
        <name>Zn(2+)</name>
        <dbReference type="ChEBI" id="CHEBI:29105"/>
    </cofactor>
</comment>
<evidence type="ECO:0000256" key="4">
    <source>
        <dbReference type="ARBA" id="ARBA00022833"/>
    </source>
</evidence>
<gene>
    <name evidence="5" type="ORF">UFOPK2602_02211</name>
</gene>
<dbReference type="PANTHER" id="PTHR37418">
    <property type="entry name" value="3-KETO-5-AMINOHEXANOATE CLEAVAGE ENZYME-RELATED"/>
    <property type="match status" value="1"/>
</dbReference>
<evidence type="ECO:0000313" key="5">
    <source>
        <dbReference type="EMBL" id="CAB4728748.1"/>
    </source>
</evidence>
<dbReference type="PANTHER" id="PTHR37418:SF2">
    <property type="entry name" value="3-KETO-5-AMINOHEXANOATE CLEAVAGE ENZYME"/>
    <property type="match status" value="1"/>
</dbReference>
<protein>
    <submittedName>
        <fullName evidence="5">Unannotated protein</fullName>
    </submittedName>
</protein>
<keyword evidence="3" id="KW-0479">Metal-binding</keyword>
<keyword evidence="2" id="KW-0808">Transferase</keyword>
<keyword evidence="4" id="KW-0862">Zinc</keyword>
<organism evidence="5">
    <name type="scientific">freshwater metagenome</name>
    <dbReference type="NCBI Taxonomy" id="449393"/>
    <lineage>
        <taxon>unclassified sequences</taxon>
        <taxon>metagenomes</taxon>
        <taxon>ecological metagenomes</taxon>
    </lineage>
</organism>
<reference evidence="5" key="1">
    <citation type="submission" date="2020-05" db="EMBL/GenBank/DDBJ databases">
        <authorList>
            <person name="Chiriac C."/>
            <person name="Salcher M."/>
            <person name="Ghai R."/>
            <person name="Kavagutti S V."/>
        </authorList>
    </citation>
    <scope>NUCLEOTIDE SEQUENCE</scope>
</reference>
<dbReference type="Gene3D" id="3.20.20.70">
    <property type="entry name" value="Aldolase class I"/>
    <property type="match status" value="1"/>
</dbReference>
<evidence type="ECO:0000256" key="2">
    <source>
        <dbReference type="ARBA" id="ARBA00022679"/>
    </source>
</evidence>